<feature type="signal peptide" evidence="1">
    <location>
        <begin position="1"/>
        <end position="19"/>
    </location>
</feature>
<organism evidence="2 3">
    <name type="scientific">Oceanihabitans sediminis</name>
    <dbReference type="NCBI Taxonomy" id="1812012"/>
    <lineage>
        <taxon>Bacteria</taxon>
        <taxon>Pseudomonadati</taxon>
        <taxon>Bacteroidota</taxon>
        <taxon>Flavobacteriia</taxon>
        <taxon>Flavobacteriales</taxon>
        <taxon>Flavobacteriaceae</taxon>
        <taxon>Oceanihabitans</taxon>
    </lineage>
</organism>
<dbReference type="RefSeq" id="WP_072353366.1">
    <property type="nucleotide sequence ID" value="NZ_QNRP01000019.1"/>
</dbReference>
<sequence length="238" mass="27120">MKKFTFFICFAFISLLLNAQTEVNNNWKNQINPIFQGLNKNNVPNAILLDYAMEFTNMPAYNGTLTDSTYVDANVLGNIYKTLFMGKVTTSTQYFPKLEDIASNWVTQRQNYNQTDKSTIVLTGLYYKYSTLNPNALNTNKIKVIGNKYYDKYINGIWQNPYLTKQTVAFASPVNTYNKRNFGVVLPQNLLLSNSSNTIQSIQVNFNDGNGYKTLSIGQKIYANYAQQRCAQLKKSVS</sequence>
<evidence type="ECO:0000256" key="1">
    <source>
        <dbReference type="SAM" id="SignalP"/>
    </source>
</evidence>
<dbReference type="OrthoDB" id="4535652at2"/>
<evidence type="ECO:0000313" key="2">
    <source>
        <dbReference type="EMBL" id="RCU56697.1"/>
    </source>
</evidence>
<dbReference type="EMBL" id="QPIG01000005">
    <property type="protein sequence ID" value="RCU56697.1"/>
    <property type="molecule type" value="Genomic_DNA"/>
</dbReference>
<keyword evidence="3" id="KW-1185">Reference proteome</keyword>
<name>A0A368P1G3_9FLAO</name>
<feature type="chain" id="PRO_5017084844" evidence="1">
    <location>
        <begin position="20"/>
        <end position="238"/>
    </location>
</feature>
<dbReference type="Proteomes" id="UP000252249">
    <property type="component" value="Unassembled WGS sequence"/>
</dbReference>
<proteinExistence type="predicted"/>
<dbReference type="AlphaFoldDB" id="A0A368P1G3"/>
<evidence type="ECO:0000313" key="3">
    <source>
        <dbReference type="Proteomes" id="UP000252249"/>
    </source>
</evidence>
<gene>
    <name evidence="2" type="ORF">DU428_12470</name>
</gene>
<accession>A0A368P1G3</accession>
<comment type="caution">
    <text evidence="2">The sequence shown here is derived from an EMBL/GenBank/DDBJ whole genome shotgun (WGS) entry which is preliminary data.</text>
</comment>
<reference evidence="2 3" key="1">
    <citation type="submission" date="2018-07" db="EMBL/GenBank/DDBJ databases">
        <title>Oceanihabitans testaceum sp. nov., isolated from marine sediment.</title>
        <authorList>
            <person name="Li C.-M."/>
        </authorList>
    </citation>
    <scope>NUCLEOTIDE SEQUENCE [LARGE SCALE GENOMIC DNA]</scope>
    <source>
        <strain evidence="2 3">S9-10</strain>
    </source>
</reference>
<protein>
    <submittedName>
        <fullName evidence="2">Uncharacterized protein</fullName>
    </submittedName>
</protein>
<keyword evidence="1" id="KW-0732">Signal</keyword>